<dbReference type="EMBL" id="JARBJD010000014">
    <property type="protein sequence ID" value="KAK2961734.1"/>
    <property type="molecule type" value="Genomic_DNA"/>
</dbReference>
<evidence type="ECO:0000313" key="1">
    <source>
        <dbReference type="EMBL" id="KAK2961734.1"/>
    </source>
</evidence>
<sequence>MNAENDAQALLVLSVHTIRSTPRVDLHLDSNPAAFDRVVEFAGHLHNLPLVAAAIAHIAVTGFHIERKPELNDLLLHTLRVMAARCREGVKEGCAVGMDEVTSQIVGSCLTVLRFLLKIESFDPTPFVDLLVSLVVTTDLSQLQSILLVLQEIEDRTQNTTRPFSISTTTAPFKCIHHSSVTQQPLPSIVASILLSACLKKMQNISERNDSEVASGIIRFRSRFREEQFPSPLLSGLNWKLIARISKKAAKMACHVVEKKRAKFSQTLTHDDPFAVCFDRTDRHATPQRILRMSQAPSDT</sequence>
<reference evidence="1 2" key="1">
    <citation type="journal article" date="2022" name="bioRxiv">
        <title>Genomics of Preaxostyla Flagellates Illuminates Evolutionary Transitions and the Path Towards Mitochondrial Loss.</title>
        <authorList>
            <person name="Novak L.V.F."/>
            <person name="Treitli S.C."/>
            <person name="Pyrih J."/>
            <person name="Halakuc P."/>
            <person name="Pipaliya S.V."/>
            <person name="Vacek V."/>
            <person name="Brzon O."/>
            <person name="Soukal P."/>
            <person name="Eme L."/>
            <person name="Dacks J.B."/>
            <person name="Karnkowska A."/>
            <person name="Elias M."/>
            <person name="Hampl V."/>
        </authorList>
    </citation>
    <scope>NUCLEOTIDE SEQUENCE [LARGE SCALE GENOMIC DNA]</scope>
    <source>
        <strain evidence="1">NAU3</strain>
        <tissue evidence="1">Gut</tissue>
    </source>
</reference>
<gene>
    <name evidence="1" type="ORF">BLNAU_3171</name>
</gene>
<comment type="caution">
    <text evidence="1">The sequence shown here is derived from an EMBL/GenBank/DDBJ whole genome shotgun (WGS) entry which is preliminary data.</text>
</comment>
<protein>
    <submittedName>
        <fullName evidence="1">Uncharacterized protein</fullName>
    </submittedName>
</protein>
<accession>A0ABQ9YDC7</accession>
<keyword evidence="2" id="KW-1185">Reference proteome</keyword>
<name>A0ABQ9YDC7_9EUKA</name>
<proteinExistence type="predicted"/>
<dbReference type="Proteomes" id="UP001281761">
    <property type="component" value="Unassembled WGS sequence"/>
</dbReference>
<evidence type="ECO:0000313" key="2">
    <source>
        <dbReference type="Proteomes" id="UP001281761"/>
    </source>
</evidence>
<organism evidence="1 2">
    <name type="scientific">Blattamonas nauphoetae</name>
    <dbReference type="NCBI Taxonomy" id="2049346"/>
    <lineage>
        <taxon>Eukaryota</taxon>
        <taxon>Metamonada</taxon>
        <taxon>Preaxostyla</taxon>
        <taxon>Oxymonadida</taxon>
        <taxon>Blattamonas</taxon>
    </lineage>
</organism>